<evidence type="ECO:0000256" key="9">
    <source>
        <dbReference type="ARBA" id="ARBA00022842"/>
    </source>
</evidence>
<evidence type="ECO:0000256" key="6">
    <source>
        <dbReference type="ARBA" id="ARBA00022741"/>
    </source>
</evidence>
<evidence type="ECO:0000256" key="4">
    <source>
        <dbReference type="ARBA" id="ARBA00022679"/>
    </source>
</evidence>
<dbReference type="FunFam" id="3.40.50.620:FF:000174">
    <property type="entry name" value="ATPase, PP-loop superfamily"/>
    <property type="match status" value="1"/>
</dbReference>
<dbReference type="PANTHER" id="PTHR11807:SF12">
    <property type="entry name" value="CYTOPLASMIC TRNA 2-THIOLATION PROTEIN 1"/>
    <property type="match status" value="1"/>
</dbReference>
<evidence type="ECO:0000256" key="5">
    <source>
        <dbReference type="ARBA" id="ARBA00022723"/>
    </source>
</evidence>
<dbReference type="AlphaFoldDB" id="A0A150JAL6"/>
<dbReference type="InterPro" id="IPR000541">
    <property type="entry name" value="Ncs6/Tuc1/Ctu1"/>
</dbReference>
<dbReference type="PANTHER" id="PTHR11807">
    <property type="entry name" value="ATPASES OF THE PP SUPERFAMILY-RELATED"/>
    <property type="match status" value="1"/>
</dbReference>
<dbReference type="GO" id="GO:0051539">
    <property type="term" value="F:4 iron, 4 sulfur cluster binding"/>
    <property type="evidence" value="ECO:0007669"/>
    <property type="project" value="UniProtKB-KW"/>
</dbReference>
<dbReference type="InterPro" id="IPR035107">
    <property type="entry name" value="tRNA_thiolation_TtcA_Ctu1"/>
</dbReference>
<evidence type="ECO:0000259" key="13">
    <source>
        <dbReference type="Pfam" id="PF22082"/>
    </source>
</evidence>
<dbReference type="NCBIfam" id="TIGR00269">
    <property type="entry name" value="TIGR00269 family protein"/>
    <property type="match status" value="1"/>
</dbReference>
<dbReference type="PIRSF" id="PIRSF004976">
    <property type="entry name" value="ATPase_YdaO"/>
    <property type="match status" value="1"/>
</dbReference>
<keyword evidence="7" id="KW-0862">Zinc</keyword>
<dbReference type="GO" id="GO:0005524">
    <property type="term" value="F:ATP binding"/>
    <property type="evidence" value="ECO:0007669"/>
    <property type="project" value="UniProtKB-KW"/>
</dbReference>
<dbReference type="Proteomes" id="UP000092420">
    <property type="component" value="Unassembled WGS sequence"/>
</dbReference>
<proteinExistence type="predicted"/>
<keyword evidence="4" id="KW-0808">Transferase</keyword>
<gene>
    <name evidence="14" type="ORF">AN188_01152</name>
</gene>
<keyword evidence="6" id="KW-0547">Nucleotide-binding</keyword>
<accession>A0A150JAL6</accession>
<evidence type="ECO:0000259" key="12">
    <source>
        <dbReference type="Pfam" id="PF01171"/>
    </source>
</evidence>
<dbReference type="Pfam" id="PF01171">
    <property type="entry name" value="ATP_bind_3"/>
    <property type="match status" value="1"/>
</dbReference>
<evidence type="ECO:0000256" key="2">
    <source>
        <dbReference type="ARBA" id="ARBA00001966"/>
    </source>
</evidence>
<comment type="cofactor">
    <cofactor evidence="1">
        <name>Mg(2+)</name>
        <dbReference type="ChEBI" id="CHEBI:18420"/>
    </cofactor>
</comment>
<reference evidence="14 15" key="1">
    <citation type="journal article" date="2016" name="ISME J.">
        <title>Chasing the elusive Euryarchaeota class WSA2: genomes reveal a uniquely fastidious methyl-reducing methanogen.</title>
        <authorList>
            <person name="Nobu M.K."/>
            <person name="Narihiro T."/>
            <person name="Kuroda K."/>
            <person name="Mei R."/>
            <person name="Liu W.T."/>
        </authorList>
    </citation>
    <scope>NUCLEOTIDE SEQUENCE [LARGE SCALE GENOMIC DNA]</scope>
    <source>
        <strain evidence="14">ADurb1013_Bin02101</strain>
    </source>
</reference>
<keyword evidence="10" id="KW-0408">Iron</keyword>
<evidence type="ECO:0000256" key="10">
    <source>
        <dbReference type="ARBA" id="ARBA00023004"/>
    </source>
</evidence>
<keyword evidence="5" id="KW-0479">Metal-binding</keyword>
<evidence type="ECO:0000256" key="1">
    <source>
        <dbReference type="ARBA" id="ARBA00001946"/>
    </source>
</evidence>
<keyword evidence="9" id="KW-0460">Magnesium</keyword>
<evidence type="ECO:0000313" key="15">
    <source>
        <dbReference type="Proteomes" id="UP000092420"/>
    </source>
</evidence>
<dbReference type="GO" id="GO:0016740">
    <property type="term" value="F:transferase activity"/>
    <property type="evidence" value="ECO:0007669"/>
    <property type="project" value="UniProtKB-KW"/>
</dbReference>
<dbReference type="EMBL" id="LNJB01000015">
    <property type="protein sequence ID" value="KYC54261.1"/>
    <property type="molecule type" value="Genomic_DNA"/>
</dbReference>
<evidence type="ECO:0000256" key="8">
    <source>
        <dbReference type="ARBA" id="ARBA00022840"/>
    </source>
</evidence>
<dbReference type="InterPro" id="IPR054306">
    <property type="entry name" value="TtuA-like_LIM_N"/>
</dbReference>
<organism evidence="14 15">
    <name type="scientific">Candidatus Methanofastidiosum methylothiophilum</name>
    <dbReference type="NCBI Taxonomy" id="1705564"/>
    <lineage>
        <taxon>Archaea</taxon>
        <taxon>Methanobacteriati</taxon>
        <taxon>Methanobacteriota</taxon>
        <taxon>Stenosarchaea group</taxon>
        <taxon>Candidatus Methanofastidiosia</taxon>
        <taxon>Candidatus Methanofastidiosales</taxon>
        <taxon>Candidatus Methanofastidiosaceae</taxon>
        <taxon>Candidatus Methanofastidiosum</taxon>
    </lineage>
</organism>
<evidence type="ECO:0000256" key="3">
    <source>
        <dbReference type="ARBA" id="ARBA00022485"/>
    </source>
</evidence>
<feature type="domain" description="2-thiouridine synthetase TtuA-like N-terminal LIM" evidence="13">
    <location>
        <begin position="2"/>
        <end position="27"/>
    </location>
</feature>
<accession>A0A150JGJ2</accession>
<dbReference type="Pfam" id="PF22082">
    <property type="entry name" value="TtuA_LIM_N"/>
    <property type="match status" value="1"/>
</dbReference>
<dbReference type="GO" id="GO:0002143">
    <property type="term" value="P:tRNA wobble position uridine thiolation"/>
    <property type="evidence" value="ECO:0007669"/>
    <property type="project" value="TreeGrafter"/>
</dbReference>
<feature type="domain" description="tRNA(Ile)-lysidine/2-thiocytidine synthase N-terminal" evidence="12">
    <location>
        <begin position="49"/>
        <end position="222"/>
    </location>
</feature>
<comment type="cofactor">
    <cofactor evidence="2">
        <name>[4Fe-4S] cluster</name>
        <dbReference type="ChEBI" id="CHEBI:49883"/>
    </cofactor>
</comment>
<sequence>MKCSRCRKDAIYFQRQSGQYYCGDHFNTHFIKKFMRGVREEQLIKKNEKVAVAVSGGKDSITLAYLLKKLQLRYPFQMEAIIIDEGISGYRNLTLDAAKAQLERLEISYHIESFKDNFDKTLDIFVENNKENACSTCGVLRRYLLNKKARELSCTKLATGHNLDDEGQSVIMNLMRGDIIRFSRGQNYYKKISDKFVERIKPLRYFLEKEIVIFALNNKLIFDSSECPYAVYAMRGEVGKFLDKMEDLRPTTKYSLLSGYDKILPALNKCFIPESIGACKICGEPTMDGVCMGCKILGK</sequence>
<dbReference type="InterPro" id="IPR011063">
    <property type="entry name" value="TilS/TtcA_N"/>
</dbReference>
<dbReference type="GO" id="GO:0000049">
    <property type="term" value="F:tRNA binding"/>
    <property type="evidence" value="ECO:0007669"/>
    <property type="project" value="InterPro"/>
</dbReference>
<dbReference type="SUPFAM" id="SSF52402">
    <property type="entry name" value="Adenine nucleotide alpha hydrolases-like"/>
    <property type="match status" value="1"/>
</dbReference>
<protein>
    <submittedName>
        <fullName evidence="14">tRNA 2-thiocytidine biosynthesis protein TtcA</fullName>
    </submittedName>
</protein>
<keyword evidence="3" id="KW-0004">4Fe-4S</keyword>
<dbReference type="GO" id="GO:0046872">
    <property type="term" value="F:metal ion binding"/>
    <property type="evidence" value="ECO:0007669"/>
    <property type="project" value="UniProtKB-KW"/>
</dbReference>
<keyword evidence="11" id="KW-0411">Iron-sulfur</keyword>
<name>A0A150JAL6_9EURY</name>
<comment type="caution">
    <text evidence="14">The sequence shown here is derived from an EMBL/GenBank/DDBJ whole genome shotgun (WGS) entry which is preliminary data.</text>
</comment>
<dbReference type="GO" id="GO:0002144">
    <property type="term" value="C:cytosolic tRNA wobble base thiouridylase complex"/>
    <property type="evidence" value="ECO:0007669"/>
    <property type="project" value="TreeGrafter"/>
</dbReference>
<keyword evidence="8" id="KW-0067">ATP-binding</keyword>
<evidence type="ECO:0000313" key="14">
    <source>
        <dbReference type="EMBL" id="KYC54261.1"/>
    </source>
</evidence>
<evidence type="ECO:0000256" key="11">
    <source>
        <dbReference type="ARBA" id="ARBA00023014"/>
    </source>
</evidence>
<dbReference type="InterPro" id="IPR014729">
    <property type="entry name" value="Rossmann-like_a/b/a_fold"/>
</dbReference>
<evidence type="ECO:0000256" key="7">
    <source>
        <dbReference type="ARBA" id="ARBA00022833"/>
    </source>
</evidence>
<dbReference type="Gene3D" id="3.40.50.620">
    <property type="entry name" value="HUPs"/>
    <property type="match status" value="1"/>
</dbReference>